<gene>
    <name evidence="7" type="ORF">TRIADDRAFT_61865</name>
</gene>
<dbReference type="PhylomeDB" id="B3SC73"/>
<evidence type="ECO:0000256" key="1">
    <source>
        <dbReference type="ARBA" id="ARBA00022723"/>
    </source>
</evidence>
<evidence type="ECO:0000256" key="4">
    <source>
        <dbReference type="ARBA" id="ARBA00022853"/>
    </source>
</evidence>
<evidence type="ECO:0000256" key="3">
    <source>
        <dbReference type="ARBA" id="ARBA00022833"/>
    </source>
</evidence>
<feature type="domain" description="SET" evidence="6">
    <location>
        <begin position="250"/>
        <end position="370"/>
    </location>
</feature>
<dbReference type="GO" id="GO:0006325">
    <property type="term" value="P:chromatin organization"/>
    <property type="evidence" value="ECO:0007669"/>
    <property type="project" value="UniProtKB-KW"/>
</dbReference>
<keyword evidence="8" id="KW-1185">Reference proteome</keyword>
<dbReference type="AlphaFoldDB" id="B3SC73"/>
<dbReference type="InParanoid" id="B3SC73"/>
<feature type="compositionally biased region" description="Low complexity" evidence="5">
    <location>
        <begin position="744"/>
        <end position="781"/>
    </location>
</feature>
<dbReference type="HOGENOM" id="CLU_346588_0_0_1"/>
<evidence type="ECO:0000313" key="7">
    <source>
        <dbReference type="EMBL" id="EDV19671.1"/>
    </source>
</evidence>
<dbReference type="Gene3D" id="3.30.40.10">
    <property type="entry name" value="Zinc/RING finger domain, C3HC4 (zinc finger)"/>
    <property type="match status" value="1"/>
</dbReference>
<evidence type="ECO:0000313" key="8">
    <source>
        <dbReference type="Proteomes" id="UP000009022"/>
    </source>
</evidence>
<keyword evidence="1" id="KW-0479">Metal-binding</keyword>
<keyword evidence="3" id="KW-0862">Zinc</keyword>
<dbReference type="PROSITE" id="PS01359">
    <property type="entry name" value="ZF_PHD_1"/>
    <property type="match status" value="1"/>
</dbReference>
<reference evidence="7 8" key="1">
    <citation type="journal article" date="2008" name="Nature">
        <title>The Trichoplax genome and the nature of placozoans.</title>
        <authorList>
            <person name="Srivastava M."/>
            <person name="Begovic E."/>
            <person name="Chapman J."/>
            <person name="Putnam N.H."/>
            <person name="Hellsten U."/>
            <person name="Kawashima T."/>
            <person name="Kuo A."/>
            <person name="Mitros T."/>
            <person name="Salamov A."/>
            <person name="Carpenter M.L."/>
            <person name="Signorovitch A.Y."/>
            <person name="Moreno M.A."/>
            <person name="Kamm K."/>
            <person name="Grimwood J."/>
            <person name="Schmutz J."/>
            <person name="Shapiro H."/>
            <person name="Grigoriev I.V."/>
            <person name="Buss L.W."/>
            <person name="Schierwater B."/>
            <person name="Dellaporta S.L."/>
            <person name="Rokhsar D.S."/>
        </authorList>
    </citation>
    <scope>NUCLEOTIDE SEQUENCE [LARGE SCALE GENOMIC DNA]</scope>
    <source>
        <strain evidence="7 8">Grell-BS-1999</strain>
    </source>
</reference>
<feature type="compositionally biased region" description="Basic and acidic residues" evidence="5">
    <location>
        <begin position="160"/>
        <end position="169"/>
    </location>
</feature>
<dbReference type="GeneID" id="6759041"/>
<dbReference type="PANTHER" id="PTHR46462:SF3">
    <property type="entry name" value="UPSET, ISOFORM A"/>
    <property type="match status" value="1"/>
</dbReference>
<dbReference type="KEGG" id="tad:TRIADDRAFT_61865"/>
<dbReference type="STRING" id="10228.B3SC73"/>
<dbReference type="GO" id="GO:0006355">
    <property type="term" value="P:regulation of DNA-templated transcription"/>
    <property type="evidence" value="ECO:0000318"/>
    <property type="project" value="GO_Central"/>
</dbReference>
<dbReference type="GO" id="GO:0070210">
    <property type="term" value="C:Rpd3L-Expanded complex"/>
    <property type="evidence" value="ECO:0000318"/>
    <property type="project" value="GO_Central"/>
</dbReference>
<evidence type="ECO:0000256" key="2">
    <source>
        <dbReference type="ARBA" id="ARBA00022771"/>
    </source>
</evidence>
<feature type="compositionally biased region" description="Acidic residues" evidence="5">
    <location>
        <begin position="147"/>
        <end position="159"/>
    </location>
</feature>
<dbReference type="CDD" id="cd10529">
    <property type="entry name" value="SET_SETD5-like"/>
    <property type="match status" value="1"/>
</dbReference>
<feature type="compositionally biased region" description="Basic and acidic residues" evidence="5">
    <location>
        <begin position="727"/>
        <end position="740"/>
    </location>
</feature>
<dbReference type="SUPFAM" id="SSF82199">
    <property type="entry name" value="SET domain"/>
    <property type="match status" value="1"/>
</dbReference>
<dbReference type="InterPro" id="IPR001965">
    <property type="entry name" value="Znf_PHD"/>
</dbReference>
<dbReference type="EMBL" id="DS985268">
    <property type="protein sequence ID" value="EDV19671.1"/>
    <property type="molecule type" value="Genomic_DNA"/>
</dbReference>
<feature type="region of interest" description="Disordered" evidence="5">
    <location>
        <begin position="486"/>
        <end position="553"/>
    </location>
</feature>
<dbReference type="OrthoDB" id="1928087at2759"/>
<feature type="compositionally biased region" description="Low complexity" evidence="5">
    <location>
        <begin position="702"/>
        <end position="717"/>
    </location>
</feature>
<feature type="compositionally biased region" description="Low complexity" evidence="5">
    <location>
        <begin position="531"/>
        <end position="553"/>
    </location>
</feature>
<dbReference type="RefSeq" id="XP_002117828.1">
    <property type="nucleotide sequence ID" value="XM_002117792.1"/>
</dbReference>
<feature type="compositionally biased region" description="Polar residues" evidence="5">
    <location>
        <begin position="794"/>
        <end position="815"/>
    </location>
</feature>
<dbReference type="InterPro" id="IPR001214">
    <property type="entry name" value="SET_dom"/>
</dbReference>
<feature type="region of interest" description="Disordered" evidence="5">
    <location>
        <begin position="144"/>
        <end position="199"/>
    </location>
</feature>
<dbReference type="SMART" id="SM00249">
    <property type="entry name" value="PHD"/>
    <property type="match status" value="1"/>
</dbReference>
<proteinExistence type="predicted"/>
<dbReference type="Pfam" id="PF20826">
    <property type="entry name" value="PHD_5"/>
    <property type="match status" value="1"/>
</dbReference>
<dbReference type="InterPro" id="IPR046341">
    <property type="entry name" value="SET_dom_sf"/>
</dbReference>
<keyword evidence="2" id="KW-0863">Zinc-finger</keyword>
<dbReference type="FunFam" id="3.30.40.10:FF:000150">
    <property type="entry name" value="Inactive histone-lysine N-methyltransferase 2E"/>
    <property type="match status" value="1"/>
</dbReference>
<dbReference type="Pfam" id="PF00856">
    <property type="entry name" value="SET"/>
    <property type="match status" value="1"/>
</dbReference>
<dbReference type="Gene3D" id="2.170.270.10">
    <property type="entry name" value="SET domain"/>
    <property type="match status" value="1"/>
</dbReference>
<protein>
    <recommendedName>
        <fullName evidence="6">SET domain-containing protein</fullName>
    </recommendedName>
</protein>
<evidence type="ECO:0000259" key="6">
    <source>
        <dbReference type="PROSITE" id="PS50280"/>
    </source>
</evidence>
<dbReference type="GO" id="GO:0034967">
    <property type="term" value="C:Set3 complex"/>
    <property type="evidence" value="ECO:0000318"/>
    <property type="project" value="GO_Central"/>
</dbReference>
<feature type="region of interest" description="Disordered" evidence="5">
    <location>
        <begin position="701"/>
        <end position="815"/>
    </location>
</feature>
<organism evidence="7 8">
    <name type="scientific">Trichoplax adhaerens</name>
    <name type="common">Trichoplax reptans</name>
    <dbReference type="NCBI Taxonomy" id="10228"/>
    <lineage>
        <taxon>Eukaryota</taxon>
        <taxon>Metazoa</taxon>
        <taxon>Placozoa</taxon>
        <taxon>Uniplacotomia</taxon>
        <taxon>Trichoplacea</taxon>
        <taxon>Trichoplacidae</taxon>
        <taxon>Trichoplax</taxon>
    </lineage>
</organism>
<dbReference type="GO" id="GO:0008270">
    <property type="term" value="F:zinc ion binding"/>
    <property type="evidence" value="ECO:0007669"/>
    <property type="project" value="UniProtKB-KW"/>
</dbReference>
<evidence type="ECO:0000256" key="5">
    <source>
        <dbReference type="SAM" id="MobiDB-lite"/>
    </source>
</evidence>
<name>B3SC73_TRIAD</name>
<sequence length="815" mass="92036">MAAATPADSVSETQYSTRDPRIQYTVLEDMNVQDKMETPLSPTDLCKPYAVVAELPYPDHNYGQKQPVRQQTSPQASDTGVTRCICGMEHDDGYMICCDKCGVWQHLLCMGIHSDDIPELYFCEQCHPRPVDAERAKVAQLKKLEEMKEEDAEDDDDDDGDHKKGMIDLKKKKQTKGKQPKLKPQGIQKRSKLKEHSTSENPYLVAKQKWRNYYRKKYELTDESKYDQNLLETPIFYRNSISKDSLKFLDEVTIAASIGKHMKALFANRDILQEQIVIVYQGHYYSEKKFKEANSELIGACPFILTYALDESENDISIDLRKYSNKARFIRRSCRPNCELYPMVIDNQIHICAYATQPIKDKTEITIPFDFDFSHCLYVDCACDTNQCKIRETLRSKSQDVIISPDRPIPKRAQTSIDEDTSDMYQIKRKKRTSVESESTDDVEITVDVDGISSADSSAVPCKPKKLSREEMKIAAIVQAFERMEKGEKRKRRESKGNEAGQSGNDDEEVSIKLKRSKGACAFRSRSHSRTNATSDMSDATSTTSTAPTSPTESAPFLYDDIYAVALTETKQNLVDCGISVDTEIPPRKRLLLEYQEVTKGKDNKENGDNIINVMKDLSDGYGCYKKRWILTRKLEDYLNSSSKLADCSNQSDTYNRSPDTFPIIKRRADYKPSQTKKIDPLPFRKRPYYRNLKIPPKIELTAATPSTATPSQTSSSGRRKVSLLEYRNRRINADSRRVSEAGSNSSTPISTPTTSFNSPFFKQTGSPFEPVSPVGSPSVGGTSGISFKLPQGHSRNLSVGGNKSNARSFSSPLT</sequence>
<accession>B3SC73</accession>
<dbReference type="eggNOG" id="KOG1844">
    <property type="taxonomic scope" value="Eukaryota"/>
</dbReference>
<keyword evidence="4" id="KW-0156">Chromatin regulator</keyword>
<dbReference type="SUPFAM" id="SSF57903">
    <property type="entry name" value="FYVE/PHD zinc finger"/>
    <property type="match status" value="1"/>
</dbReference>
<dbReference type="InterPro" id="IPR019786">
    <property type="entry name" value="Zinc_finger_PHD-type_CS"/>
</dbReference>
<dbReference type="SMART" id="SM00317">
    <property type="entry name" value="SET"/>
    <property type="match status" value="1"/>
</dbReference>
<dbReference type="Proteomes" id="UP000009022">
    <property type="component" value="Unassembled WGS sequence"/>
</dbReference>
<dbReference type="PANTHER" id="PTHR46462">
    <property type="entry name" value="UPSET, ISOFORM A"/>
    <property type="match status" value="1"/>
</dbReference>
<dbReference type="PROSITE" id="PS50280">
    <property type="entry name" value="SET"/>
    <property type="match status" value="1"/>
</dbReference>
<feature type="compositionally biased region" description="Basic residues" evidence="5">
    <location>
        <begin position="170"/>
        <end position="181"/>
    </location>
</feature>
<dbReference type="InterPro" id="IPR011011">
    <property type="entry name" value="Znf_FYVE_PHD"/>
</dbReference>
<dbReference type="CDD" id="cd15550">
    <property type="entry name" value="PHD_MLL5"/>
    <property type="match status" value="1"/>
</dbReference>
<dbReference type="CTD" id="6759041"/>
<dbReference type="InterPro" id="IPR013083">
    <property type="entry name" value="Znf_RING/FYVE/PHD"/>
</dbReference>